<evidence type="ECO:0000313" key="4">
    <source>
        <dbReference type="EMBL" id="AVY05523.1"/>
    </source>
</evidence>
<dbReference type="InterPro" id="IPR002168">
    <property type="entry name" value="Lipase_GDXG_HIS_AS"/>
</dbReference>
<dbReference type="InterPro" id="IPR050300">
    <property type="entry name" value="GDXG_lipolytic_enzyme"/>
</dbReference>
<dbReference type="PROSITE" id="PS01173">
    <property type="entry name" value="LIPASE_GDXG_HIS"/>
    <property type="match status" value="1"/>
</dbReference>
<dbReference type="PANTHER" id="PTHR48081">
    <property type="entry name" value="AB HYDROLASE SUPERFAMILY PROTEIN C4A8.06C"/>
    <property type="match status" value="1"/>
</dbReference>
<feature type="domain" description="Alpha/beta hydrolase fold-3" evidence="3">
    <location>
        <begin position="91"/>
        <end position="297"/>
    </location>
</feature>
<organism evidence="4">
    <name type="scientific">Nodulisporium sp</name>
    <dbReference type="NCBI Taxonomy" id="1897413"/>
    <lineage>
        <taxon>Eukaryota</taxon>
        <taxon>Fungi</taxon>
        <taxon>Dikarya</taxon>
        <taxon>Ascomycota</taxon>
        <taxon>Pezizomycotina</taxon>
        <taxon>Sordariomycetes</taxon>
        <taxon>Xylariomycetidae</taxon>
        <taxon>Xylariales</taxon>
        <taxon>Xylariaceae</taxon>
        <taxon>Nodulisporium</taxon>
    </lineage>
</organism>
<dbReference type="InterPro" id="IPR013094">
    <property type="entry name" value="AB_hydrolase_3"/>
</dbReference>
<accession>A0A2R4QF52</accession>
<reference evidence="4" key="1">
    <citation type="submission" date="2018-02" db="EMBL/GenBank/DDBJ databases">
        <title>Biosynthetic Pathway for Furanosteroid Demethoxyviridin and Identification of an Unusual Pregnane Side-chain Cleavage.</title>
        <authorList>
            <person name="Wang G.-Q."/>
            <person name="Chen G.-D."/>
            <person name="Qin S.-Y."/>
            <person name="Hu D."/>
            <person name="Awakawa T."/>
            <person name="Li S.-Y."/>
            <person name="Lv J.-M."/>
            <person name="Wang C.-X."/>
            <person name="Yao X.-S."/>
            <person name="Abe I."/>
            <person name="Gao H."/>
        </authorList>
    </citation>
    <scope>NUCLEOTIDE SEQUENCE</scope>
    <source>
        <strain evidence="4">JNvid</strain>
    </source>
</reference>
<dbReference type="Pfam" id="PF07859">
    <property type="entry name" value="Abhydrolase_3"/>
    <property type="match status" value="1"/>
</dbReference>
<evidence type="ECO:0000256" key="2">
    <source>
        <dbReference type="ARBA" id="ARBA00022801"/>
    </source>
</evidence>
<name>A0A2R4QF52_9PEZI</name>
<dbReference type="Gene3D" id="3.40.50.1820">
    <property type="entry name" value="alpha/beta hydrolase"/>
    <property type="match status" value="1"/>
</dbReference>
<dbReference type="AlphaFoldDB" id="A0A2R4QF52"/>
<proteinExistence type="inferred from homology"/>
<evidence type="ECO:0000259" key="3">
    <source>
        <dbReference type="Pfam" id="PF07859"/>
    </source>
</evidence>
<dbReference type="SUPFAM" id="SSF53474">
    <property type="entry name" value="alpha/beta-Hydrolases"/>
    <property type="match status" value="1"/>
</dbReference>
<comment type="similarity">
    <text evidence="1">Belongs to the 'GDXG' lipolytic enzyme family.</text>
</comment>
<dbReference type="EMBL" id="MG886384">
    <property type="protein sequence ID" value="AVY05523.1"/>
    <property type="molecule type" value="Genomic_DNA"/>
</dbReference>
<protein>
    <submittedName>
        <fullName evidence="4">Arylesterase/monoxygenase</fullName>
    </submittedName>
</protein>
<dbReference type="GO" id="GO:0016787">
    <property type="term" value="F:hydrolase activity"/>
    <property type="evidence" value="ECO:0007669"/>
    <property type="project" value="UniProtKB-KW"/>
</dbReference>
<sequence>MPLAYDSEYAKALEPMPILAPRPTPKVHDVGTRRRQLDSNVEASLGPVPVPSNVSIDTLKVPSYDQAEITVLRVYPKKAAEASPTASAAFIHVHGGGFISGSAQTFVKATALTASATKLQFFTVDYRKAPEHPHPTPAEDVYAALKWVQDNAARFGVDPARIGITGESSGGGIAASVAIMARDRKLSPPLAKQVLVYPMLDDRNLSPVDGVEELAVWKCADNVTGWTALLGDQAGKANTSPYAAAARVASVEGLPPLYIDVGELDMFREEAMEYALRFVKASISTEFHLYPGLPHGWEAYAPFISTTQRAIGNRHRALTSM</sequence>
<gene>
    <name evidence="4" type="primary">vidP</name>
</gene>
<keyword evidence="2" id="KW-0378">Hydrolase</keyword>
<dbReference type="InterPro" id="IPR029058">
    <property type="entry name" value="AB_hydrolase_fold"/>
</dbReference>
<dbReference type="PANTHER" id="PTHR48081:SF8">
    <property type="entry name" value="ALPHA_BETA HYDROLASE FOLD-3 DOMAIN-CONTAINING PROTEIN-RELATED"/>
    <property type="match status" value="1"/>
</dbReference>
<evidence type="ECO:0000256" key="1">
    <source>
        <dbReference type="ARBA" id="ARBA00010515"/>
    </source>
</evidence>